<feature type="compositionally biased region" description="Polar residues" evidence="1">
    <location>
        <begin position="58"/>
        <end position="71"/>
    </location>
</feature>
<accession>A0A0A9CWA1</accession>
<feature type="region of interest" description="Disordered" evidence="1">
    <location>
        <begin position="29"/>
        <end position="94"/>
    </location>
</feature>
<protein>
    <submittedName>
        <fullName evidence="2">Uncharacterized protein</fullName>
    </submittedName>
</protein>
<reference evidence="2" key="1">
    <citation type="submission" date="2014-09" db="EMBL/GenBank/DDBJ databases">
        <authorList>
            <person name="Magalhaes I.L.F."/>
            <person name="Oliveira U."/>
            <person name="Santos F.R."/>
            <person name="Vidigal T.H.D.A."/>
            <person name="Brescovit A.D."/>
            <person name="Santos A.J."/>
        </authorList>
    </citation>
    <scope>NUCLEOTIDE SEQUENCE</scope>
    <source>
        <tissue evidence="2">Shoot tissue taken approximately 20 cm above the soil surface</tissue>
    </source>
</reference>
<proteinExistence type="predicted"/>
<feature type="compositionally biased region" description="Basic and acidic residues" evidence="1">
    <location>
        <begin position="74"/>
        <end position="94"/>
    </location>
</feature>
<dbReference type="EMBL" id="GBRH01218004">
    <property type="protein sequence ID" value="JAD79891.1"/>
    <property type="molecule type" value="Transcribed_RNA"/>
</dbReference>
<sequence>MSRSKELGFTIFFITKFPEPILNFRGRRSALPSVSPHSSPKHWLPTNSRQRVSKEARNGSQSDTTAYNSTLRHGGREGRWRRELEEQTLKKVTR</sequence>
<reference evidence="2" key="2">
    <citation type="journal article" date="2015" name="Data Brief">
        <title>Shoot transcriptome of the giant reed, Arundo donax.</title>
        <authorList>
            <person name="Barrero R.A."/>
            <person name="Guerrero F.D."/>
            <person name="Moolhuijzen P."/>
            <person name="Goolsby J.A."/>
            <person name="Tidwell J."/>
            <person name="Bellgard S.E."/>
            <person name="Bellgard M.I."/>
        </authorList>
    </citation>
    <scope>NUCLEOTIDE SEQUENCE</scope>
    <source>
        <tissue evidence="2">Shoot tissue taken approximately 20 cm above the soil surface</tissue>
    </source>
</reference>
<evidence type="ECO:0000313" key="2">
    <source>
        <dbReference type="EMBL" id="JAD79891.1"/>
    </source>
</evidence>
<evidence type="ECO:0000256" key="1">
    <source>
        <dbReference type="SAM" id="MobiDB-lite"/>
    </source>
</evidence>
<organism evidence="2">
    <name type="scientific">Arundo donax</name>
    <name type="common">Giant reed</name>
    <name type="synonym">Donax arundinaceus</name>
    <dbReference type="NCBI Taxonomy" id="35708"/>
    <lineage>
        <taxon>Eukaryota</taxon>
        <taxon>Viridiplantae</taxon>
        <taxon>Streptophyta</taxon>
        <taxon>Embryophyta</taxon>
        <taxon>Tracheophyta</taxon>
        <taxon>Spermatophyta</taxon>
        <taxon>Magnoliopsida</taxon>
        <taxon>Liliopsida</taxon>
        <taxon>Poales</taxon>
        <taxon>Poaceae</taxon>
        <taxon>PACMAD clade</taxon>
        <taxon>Arundinoideae</taxon>
        <taxon>Arundineae</taxon>
        <taxon>Arundo</taxon>
    </lineage>
</organism>
<dbReference type="AlphaFoldDB" id="A0A0A9CWA1"/>
<name>A0A0A9CWA1_ARUDO</name>